<evidence type="ECO:0000259" key="1">
    <source>
        <dbReference type="Pfam" id="PF07790"/>
    </source>
</evidence>
<protein>
    <submittedName>
        <fullName evidence="2">Type IV pilin</fullName>
    </submittedName>
</protein>
<evidence type="ECO:0000313" key="2">
    <source>
        <dbReference type="EMBL" id="MFC4359552.1"/>
    </source>
</evidence>
<dbReference type="InterPro" id="IPR012859">
    <property type="entry name" value="Pilin_N_archaeal"/>
</dbReference>
<accession>A0ABD5PF81</accession>
<dbReference type="Proteomes" id="UP001595921">
    <property type="component" value="Unassembled WGS sequence"/>
</dbReference>
<comment type="caution">
    <text evidence="2">The sequence shown here is derived from an EMBL/GenBank/DDBJ whole genome shotgun (WGS) entry which is preliminary data.</text>
</comment>
<proteinExistence type="predicted"/>
<dbReference type="EMBL" id="JBHSDS010000008">
    <property type="protein sequence ID" value="MFC4359552.1"/>
    <property type="molecule type" value="Genomic_DNA"/>
</dbReference>
<organism evidence="2 3">
    <name type="scientific">Halobium salinum</name>
    <dbReference type="NCBI Taxonomy" id="1364940"/>
    <lineage>
        <taxon>Archaea</taxon>
        <taxon>Methanobacteriati</taxon>
        <taxon>Methanobacteriota</taxon>
        <taxon>Stenosarchaea group</taxon>
        <taxon>Halobacteria</taxon>
        <taxon>Halobacteriales</taxon>
        <taxon>Haloferacaceae</taxon>
        <taxon>Halobium</taxon>
    </lineage>
</organism>
<dbReference type="AlphaFoldDB" id="A0ABD5PF81"/>
<dbReference type="Pfam" id="PF07790">
    <property type="entry name" value="Pilin_N"/>
    <property type="match status" value="1"/>
</dbReference>
<gene>
    <name evidence="2" type="ORF">ACFO0N_16540</name>
</gene>
<keyword evidence="3" id="KW-1185">Reference proteome</keyword>
<name>A0ABD5PF81_9EURY</name>
<evidence type="ECO:0000313" key="3">
    <source>
        <dbReference type="Proteomes" id="UP001595921"/>
    </source>
</evidence>
<feature type="domain" description="Archaeal Type IV pilin N-terminal" evidence="1">
    <location>
        <begin position="19"/>
        <end position="88"/>
    </location>
</feature>
<reference evidence="2 3" key="1">
    <citation type="journal article" date="2019" name="Int. J. Syst. Evol. Microbiol.">
        <title>The Global Catalogue of Microorganisms (GCM) 10K type strain sequencing project: providing services to taxonomists for standard genome sequencing and annotation.</title>
        <authorList>
            <consortium name="The Broad Institute Genomics Platform"/>
            <consortium name="The Broad Institute Genome Sequencing Center for Infectious Disease"/>
            <person name="Wu L."/>
            <person name="Ma J."/>
        </authorList>
    </citation>
    <scope>NUCLEOTIDE SEQUENCE [LARGE SCALE GENOMIC DNA]</scope>
    <source>
        <strain evidence="2 3">CGMCC 1.12553</strain>
    </source>
</reference>
<dbReference type="RefSeq" id="WP_267621642.1">
    <property type="nucleotide sequence ID" value="NZ_JAODIW010000006.1"/>
</dbReference>
<sequence length="163" mass="16152">MFAPAPGPPSDSTRANATVGVALLLALTVVTAGSVGAVLVDRAASTVGEPAPTVALSLSVEGDRLTVTHEGGAALDTRRLRLVVTVDGEPLAHQPPVPFFSARGFAPGPTGPFNVAADQGLTAGESAGFVVAGTNSPALEPGSTVEVAIYREGTPVATLTATV</sequence>